<protein>
    <recommendedName>
        <fullName evidence="4">LapA family protein</fullName>
    </recommendedName>
</protein>
<evidence type="ECO:0000313" key="2">
    <source>
        <dbReference type="EMBL" id="QEN06171.1"/>
    </source>
</evidence>
<dbReference type="AlphaFoldDB" id="A0A5C1QF71"/>
<dbReference type="Proteomes" id="UP000323824">
    <property type="component" value="Chromosome"/>
</dbReference>
<dbReference type="EMBL" id="CP035807">
    <property type="protein sequence ID" value="QEN06171.1"/>
    <property type="molecule type" value="Genomic_DNA"/>
</dbReference>
<reference evidence="2 3" key="2">
    <citation type="submission" date="2019-09" db="EMBL/GenBank/DDBJ databases">
        <title>Complete Genome Sequence and Methylome Analysis of free living Spirochaetas.</title>
        <authorList>
            <person name="Leshcheva N."/>
            <person name="Mikheeva N."/>
        </authorList>
    </citation>
    <scope>NUCLEOTIDE SEQUENCE [LARGE SCALE GENOMIC DNA]</scope>
    <source>
        <strain evidence="2 3">P</strain>
    </source>
</reference>
<organism evidence="2 3">
    <name type="scientific">Thiospirochaeta perfilievii</name>
    <dbReference type="NCBI Taxonomy" id="252967"/>
    <lineage>
        <taxon>Bacteria</taxon>
        <taxon>Pseudomonadati</taxon>
        <taxon>Spirochaetota</taxon>
        <taxon>Spirochaetia</taxon>
        <taxon>Spirochaetales</taxon>
        <taxon>Spirochaetaceae</taxon>
        <taxon>Thiospirochaeta</taxon>
    </lineage>
</organism>
<gene>
    <name evidence="2" type="ORF">EW093_16250</name>
</gene>
<keyword evidence="3" id="KW-1185">Reference proteome</keyword>
<sequence length="88" mass="10382">MIRRFFIQIIIISFIVCFFGLNFDTKVSIRFWFNDALTFNNISLFISLAVSYLLGVVTFLPFYIAKNFKSRKKEKEKGTVIKNIEIDE</sequence>
<dbReference type="KEGG" id="sper:EW093_16250"/>
<evidence type="ECO:0000256" key="1">
    <source>
        <dbReference type="SAM" id="Phobius"/>
    </source>
</evidence>
<feature type="transmembrane region" description="Helical" evidence="1">
    <location>
        <begin position="5"/>
        <end position="23"/>
    </location>
</feature>
<evidence type="ECO:0008006" key="4">
    <source>
        <dbReference type="Google" id="ProtNLM"/>
    </source>
</evidence>
<reference evidence="2 3" key="1">
    <citation type="submission" date="2019-02" db="EMBL/GenBank/DDBJ databases">
        <authorList>
            <person name="Fomenkov A."/>
            <person name="Dubinina G."/>
            <person name="Grabovich M."/>
            <person name="Vincze T."/>
            <person name="Roberts R.J."/>
        </authorList>
    </citation>
    <scope>NUCLEOTIDE SEQUENCE [LARGE SCALE GENOMIC DNA]</scope>
    <source>
        <strain evidence="2 3">P</strain>
    </source>
</reference>
<feature type="transmembrane region" description="Helical" evidence="1">
    <location>
        <begin position="43"/>
        <end position="65"/>
    </location>
</feature>
<dbReference type="RefSeq" id="WP_149569405.1">
    <property type="nucleotide sequence ID" value="NZ_CP035807.1"/>
</dbReference>
<keyword evidence="1" id="KW-0472">Membrane</keyword>
<accession>A0A5C1QF71</accession>
<evidence type="ECO:0000313" key="3">
    <source>
        <dbReference type="Proteomes" id="UP000323824"/>
    </source>
</evidence>
<keyword evidence="1" id="KW-1133">Transmembrane helix</keyword>
<name>A0A5C1QF71_9SPIO</name>
<proteinExistence type="predicted"/>
<keyword evidence="1" id="KW-0812">Transmembrane</keyword>